<reference evidence="1 2" key="1">
    <citation type="submission" date="2019-08" db="EMBL/GenBank/DDBJ databases">
        <title>In-depth cultivation of the pig gut microbiome towards novel bacterial diversity and tailored functional studies.</title>
        <authorList>
            <person name="Wylensek D."/>
            <person name="Hitch T.C.A."/>
            <person name="Clavel T."/>
        </authorList>
    </citation>
    <scope>NUCLEOTIDE SEQUENCE [LARGE SCALE GENOMIC DNA]</scope>
    <source>
        <strain evidence="1 2">RF-744-FAT-4</strain>
    </source>
</reference>
<name>A0A7X2T997_9FIRM</name>
<dbReference type="RefSeq" id="WP_154575558.1">
    <property type="nucleotide sequence ID" value="NZ_VUMO01000002.1"/>
</dbReference>
<organism evidence="1 2">
    <name type="scientific">Pseudoramibacter porci</name>
    <dbReference type="NCBI Taxonomy" id="2606631"/>
    <lineage>
        <taxon>Bacteria</taxon>
        <taxon>Bacillati</taxon>
        <taxon>Bacillota</taxon>
        <taxon>Clostridia</taxon>
        <taxon>Eubacteriales</taxon>
        <taxon>Eubacteriaceae</taxon>
        <taxon>Pseudoramibacter</taxon>
    </lineage>
</organism>
<gene>
    <name evidence="1" type="ORF">FYJ52_01805</name>
</gene>
<dbReference type="EMBL" id="VUMO01000002">
    <property type="protein sequence ID" value="MSS19147.1"/>
    <property type="molecule type" value="Genomic_DNA"/>
</dbReference>
<evidence type="ECO:0000313" key="1">
    <source>
        <dbReference type="EMBL" id="MSS19147.1"/>
    </source>
</evidence>
<dbReference type="Proteomes" id="UP000461754">
    <property type="component" value="Unassembled WGS sequence"/>
</dbReference>
<comment type="caution">
    <text evidence="1">The sequence shown here is derived from an EMBL/GenBank/DDBJ whole genome shotgun (WGS) entry which is preliminary data.</text>
</comment>
<accession>A0A7X2T997</accession>
<dbReference type="AlphaFoldDB" id="A0A7X2T997"/>
<evidence type="ECO:0000313" key="2">
    <source>
        <dbReference type="Proteomes" id="UP000461754"/>
    </source>
</evidence>
<proteinExistence type="predicted"/>
<sequence length="164" mass="19765">MRDEYSNINKYHFYDDPELEYYFERYMRIRAKKGANTDPGIIKIIQKKLEEFPDDIKKQILSDVIISNSISITNLKKYRQAREDRKRMIKPIENSMKENYDVNKDLYKWLCDPDIGIHANLYMRIKFDCSTFDKDGIRQLNKELDAIGKERAKSYLEDQINKYK</sequence>
<keyword evidence="2" id="KW-1185">Reference proteome</keyword>
<protein>
    <submittedName>
        <fullName evidence="1">Uncharacterized protein</fullName>
    </submittedName>
</protein>